<dbReference type="EMBL" id="JBIHMK010000116">
    <property type="protein sequence ID" value="MFH0251126.1"/>
    <property type="molecule type" value="Genomic_DNA"/>
</dbReference>
<dbReference type="CDD" id="cd03137">
    <property type="entry name" value="GATase1_AraC_1"/>
    <property type="match status" value="1"/>
</dbReference>
<evidence type="ECO:0000256" key="2">
    <source>
        <dbReference type="ARBA" id="ARBA00023125"/>
    </source>
</evidence>
<evidence type="ECO:0000256" key="1">
    <source>
        <dbReference type="ARBA" id="ARBA00023015"/>
    </source>
</evidence>
<dbReference type="PROSITE" id="PS00041">
    <property type="entry name" value="HTH_ARAC_FAMILY_1"/>
    <property type="match status" value="1"/>
</dbReference>
<dbReference type="Gene3D" id="1.10.10.60">
    <property type="entry name" value="Homeodomain-like"/>
    <property type="match status" value="1"/>
</dbReference>
<evidence type="ECO:0000256" key="3">
    <source>
        <dbReference type="ARBA" id="ARBA00023163"/>
    </source>
</evidence>
<dbReference type="PANTHER" id="PTHR43130">
    <property type="entry name" value="ARAC-FAMILY TRANSCRIPTIONAL REGULATOR"/>
    <property type="match status" value="1"/>
</dbReference>
<keyword evidence="3" id="KW-0804">Transcription</keyword>
<keyword evidence="1" id="KW-0805">Transcription regulation</keyword>
<organism evidence="5 6">
    <name type="scientific">Streptomyces chitinivorans</name>
    <dbReference type="NCBI Taxonomy" id="1257027"/>
    <lineage>
        <taxon>Bacteria</taxon>
        <taxon>Bacillati</taxon>
        <taxon>Actinomycetota</taxon>
        <taxon>Actinomycetes</taxon>
        <taxon>Kitasatosporales</taxon>
        <taxon>Streptomycetaceae</taxon>
        <taxon>Streptomyces</taxon>
    </lineage>
</organism>
<dbReference type="PROSITE" id="PS01124">
    <property type="entry name" value="HTH_ARAC_FAMILY_2"/>
    <property type="match status" value="1"/>
</dbReference>
<reference evidence="5 6" key="1">
    <citation type="submission" date="2024-10" db="EMBL/GenBank/DDBJ databases">
        <authorList>
            <person name="Cho J.-C."/>
        </authorList>
    </citation>
    <scope>NUCLEOTIDE SEQUENCE [LARGE SCALE GENOMIC DNA]</scope>
    <source>
        <strain evidence="5 6">KCTC29696</strain>
    </source>
</reference>
<dbReference type="SMART" id="SM00342">
    <property type="entry name" value="HTH_ARAC"/>
    <property type="match status" value="1"/>
</dbReference>
<evidence type="ECO:0000313" key="6">
    <source>
        <dbReference type="Proteomes" id="UP001607069"/>
    </source>
</evidence>
<dbReference type="Gene3D" id="3.40.50.880">
    <property type="match status" value="1"/>
</dbReference>
<dbReference type="InterPro" id="IPR009057">
    <property type="entry name" value="Homeodomain-like_sf"/>
</dbReference>
<dbReference type="RefSeq" id="WP_237879944.1">
    <property type="nucleotide sequence ID" value="NZ_BAABEN010000046.1"/>
</dbReference>
<proteinExistence type="predicted"/>
<sequence>MPISVALLLASGISGLDASAAREIFGVDRTYLADPWYDFAVHTMDDMRSCDSCRVEQVCNPEQLTSAHTVVVPALSDVRQAPPAALVGAVRDAHEAGARIVATHTGTFVLAAAGLLEGRRATTHWAHVGALAAQYPRVKVDPETPYVDEGDILTSAGQAASLDLFLHVVRLDHGTAVAKALAHRLVMPPQADAGEAHPPALSESVGEDHILTDVLSWVTQRLGSQVTVDDMAQQANVSRRTLTRHFRASTGMTPLQWLLAQRVQLAQRLLESTGLSVEQIAVRTGMGTAATLRRHFGRTVGVPPESYRRWFRSREEVGGVRPAGVPVAPRQ</sequence>
<gene>
    <name evidence="5" type="ORF">ACG5V6_23275</name>
</gene>
<evidence type="ECO:0000259" key="4">
    <source>
        <dbReference type="PROSITE" id="PS01124"/>
    </source>
</evidence>
<dbReference type="SUPFAM" id="SSF52317">
    <property type="entry name" value="Class I glutamine amidotransferase-like"/>
    <property type="match status" value="1"/>
</dbReference>
<dbReference type="InterPro" id="IPR052158">
    <property type="entry name" value="INH-QAR"/>
</dbReference>
<accession>A0ABW7HYY4</accession>
<dbReference type="Pfam" id="PF12833">
    <property type="entry name" value="HTH_18"/>
    <property type="match status" value="1"/>
</dbReference>
<evidence type="ECO:0000313" key="5">
    <source>
        <dbReference type="EMBL" id="MFH0251126.1"/>
    </source>
</evidence>
<name>A0ABW7HYY4_9ACTN</name>
<dbReference type="PANTHER" id="PTHR43130:SF3">
    <property type="entry name" value="HTH-TYPE TRANSCRIPTIONAL REGULATOR RV1931C"/>
    <property type="match status" value="1"/>
</dbReference>
<dbReference type="InterPro" id="IPR018062">
    <property type="entry name" value="HTH_AraC-typ_CS"/>
</dbReference>
<feature type="domain" description="HTH araC/xylS-type" evidence="4">
    <location>
        <begin position="212"/>
        <end position="310"/>
    </location>
</feature>
<keyword evidence="6" id="KW-1185">Reference proteome</keyword>
<dbReference type="Pfam" id="PF01965">
    <property type="entry name" value="DJ-1_PfpI"/>
    <property type="match status" value="1"/>
</dbReference>
<dbReference type="SUPFAM" id="SSF46689">
    <property type="entry name" value="Homeodomain-like"/>
    <property type="match status" value="2"/>
</dbReference>
<dbReference type="InterPro" id="IPR029062">
    <property type="entry name" value="Class_I_gatase-like"/>
</dbReference>
<comment type="caution">
    <text evidence="5">The sequence shown here is derived from an EMBL/GenBank/DDBJ whole genome shotgun (WGS) entry which is preliminary data.</text>
</comment>
<dbReference type="InterPro" id="IPR002818">
    <property type="entry name" value="DJ-1/PfpI"/>
</dbReference>
<dbReference type="InterPro" id="IPR018060">
    <property type="entry name" value="HTH_AraC"/>
</dbReference>
<keyword evidence="2" id="KW-0238">DNA-binding</keyword>
<protein>
    <submittedName>
        <fullName evidence="5">Helix-turn-helix domain-containing protein</fullName>
    </submittedName>
</protein>
<dbReference type="Proteomes" id="UP001607069">
    <property type="component" value="Unassembled WGS sequence"/>
</dbReference>